<evidence type="ECO:0000259" key="2">
    <source>
        <dbReference type="PROSITE" id="PS51272"/>
    </source>
</evidence>
<accession>A0AAC9WG55</accession>
<reference evidence="4 6" key="2">
    <citation type="submission" date="2017-03" db="EMBL/GenBank/DDBJ databases">
        <title>Complete sequence of Clostridium formicaceticum DSM 92.</title>
        <authorList>
            <person name="Poehlein A."/>
            <person name="Karl M."/>
            <person name="Bengelsdorf F.R."/>
            <person name="Duerre P."/>
            <person name="Daniel R."/>
        </authorList>
    </citation>
    <scope>NUCLEOTIDE SEQUENCE [LARGE SCALE GENOMIC DNA]</scope>
    <source>
        <strain evidence="4 6">DSM 92</strain>
    </source>
</reference>
<protein>
    <recommendedName>
        <fullName evidence="2">SLH domain-containing protein</fullName>
    </recommendedName>
</protein>
<dbReference type="RefSeq" id="WP_070969743.1">
    <property type="nucleotide sequence ID" value="NZ_CP017603.1"/>
</dbReference>
<dbReference type="InterPro" id="IPR001119">
    <property type="entry name" value="SLH_dom"/>
</dbReference>
<dbReference type="AlphaFoldDB" id="A0AAC9WG55"/>
<evidence type="ECO:0000313" key="4">
    <source>
        <dbReference type="EMBL" id="ARE87553.1"/>
    </source>
</evidence>
<feature type="domain" description="SLH" evidence="2">
    <location>
        <begin position="441"/>
        <end position="504"/>
    </location>
</feature>
<evidence type="ECO:0000313" key="6">
    <source>
        <dbReference type="Proteomes" id="UP000192478"/>
    </source>
</evidence>
<gene>
    <name evidence="3" type="ORF">BJL90_15050</name>
    <name evidence="4" type="ORF">CLFO_19530</name>
</gene>
<dbReference type="PROSITE" id="PS51272">
    <property type="entry name" value="SLH"/>
    <property type="match status" value="1"/>
</dbReference>
<organism evidence="4 6">
    <name type="scientific">Clostridium formicaceticum</name>
    <dbReference type="NCBI Taxonomy" id="1497"/>
    <lineage>
        <taxon>Bacteria</taxon>
        <taxon>Bacillati</taxon>
        <taxon>Bacillota</taxon>
        <taxon>Clostridia</taxon>
        <taxon>Eubacteriales</taxon>
        <taxon>Clostridiaceae</taxon>
        <taxon>Clostridium</taxon>
    </lineage>
</organism>
<dbReference type="KEGG" id="cfm:BJL90_15050"/>
<reference evidence="3 5" key="1">
    <citation type="submission" date="2016-10" db="EMBL/GenBank/DDBJ databases">
        <title>Complete Genome Sequence of Acetogen Clostridium formicoaceticum ATCC 27076.</title>
        <authorList>
            <person name="Bao T."/>
            <person name="Cheng C."/>
            <person name="Zhao J."/>
            <person name="Yang S.-T."/>
            <person name="Wang J."/>
            <person name="Wang M."/>
        </authorList>
    </citation>
    <scope>NUCLEOTIDE SEQUENCE [LARGE SCALE GENOMIC DNA]</scope>
    <source>
        <strain evidence="3 5">ATCC 27076</strain>
    </source>
</reference>
<name>A0AAC9WG55_9CLOT</name>
<dbReference type="Proteomes" id="UP000177894">
    <property type="component" value="Chromosome"/>
</dbReference>
<dbReference type="EMBL" id="CP020559">
    <property type="protein sequence ID" value="ARE87553.1"/>
    <property type="molecule type" value="Genomic_DNA"/>
</dbReference>
<dbReference type="Pfam" id="PF00395">
    <property type="entry name" value="SLH"/>
    <property type="match status" value="2"/>
</dbReference>
<evidence type="ECO:0000313" key="3">
    <source>
        <dbReference type="EMBL" id="AOY77052.1"/>
    </source>
</evidence>
<evidence type="ECO:0000313" key="5">
    <source>
        <dbReference type="Proteomes" id="UP000177894"/>
    </source>
</evidence>
<evidence type="ECO:0000256" key="1">
    <source>
        <dbReference type="ARBA" id="ARBA00022737"/>
    </source>
</evidence>
<keyword evidence="5" id="KW-1185">Reference proteome</keyword>
<proteinExistence type="predicted"/>
<keyword evidence="1" id="KW-0677">Repeat</keyword>
<dbReference type="EMBL" id="CP017603">
    <property type="protein sequence ID" value="AOY77052.1"/>
    <property type="molecule type" value="Genomic_DNA"/>
</dbReference>
<dbReference type="Proteomes" id="UP000192478">
    <property type="component" value="Chromosome"/>
</dbReference>
<sequence>MKKKKGIIFLVSCIIISLLLNSAFVFGDKKQEEKDRESGYEDGLRWGETAGAIQGYRDRMNSQRNNWERAYKDIRSKVVADYNLKSQSYAYSSSFEEGFKEGFEIGYERGFKDIAYDSKMSATEIGELHGVFFGRMLGEKYGRQDYHQNLESNWQRHLPTESSLIAEYNLRNDAKEYSDGFLEAYKEGFEEAYLYAYRISNYDVQRVTKEYGISDGIEAGQQAGAALGVTYYIEGKGNSWQNAYNFYEAQQPLLTRFLLLREAPQYRLGFVEGFKEGFRASFVEAYQSLNMQVATENINLKKISMFEEVIEYIEKTFNYVNGEEEENEVKLAELAIEAGTIYRETYMGLIKEEGSFNGYYNKYEPATKVFEVKILNDLNQIQLRKPMKLSFEYFGTDRAGVYQQINNQWMYQYSQLENGKITTEIPASLYRGGKYVVLIDDHYQELIDIQTHWARKELYTFLRRGYIQGNQERRYAPDNPMTRGEFLILLSKIQNWNKSDDMKNAAVFKDFDSFGGYSQVIDYAVGRGYIRGYSDNTFQPNHPISYVEIEESMKKVLSDSDFNWNDFAEKMMYEKYTRSKSRMDKNQPMSKAEVVYMLHELQSYRRL</sequence>